<protein>
    <recommendedName>
        <fullName evidence="5">Rad52/22 double-strand break repair protein</fullName>
    </recommendedName>
</protein>
<evidence type="ECO:0008006" key="5">
    <source>
        <dbReference type="Google" id="ProtNLM"/>
    </source>
</evidence>
<dbReference type="Pfam" id="PF04098">
    <property type="entry name" value="Rad52_Rad22"/>
    <property type="match status" value="1"/>
</dbReference>
<evidence type="ECO:0000256" key="2">
    <source>
        <dbReference type="ARBA" id="ARBA00022763"/>
    </source>
</evidence>
<sequence length="160" mass="17754">MATKAKEIDLEALAAPFPPEDIEWRVGHSNADKTSALALAYVTNRAVMERLDKVCGAANWRNEYEPWRDKGILCGVSIRIADEWVTKYDGADSTAIEATKGGFSGSMKRAVVQWGVGRYLYKLENIWCKARPTKNGKSCVLAETPTLPRWALPDDYEGDG</sequence>
<accession>A0A0F8Y1E1</accession>
<feature type="non-terminal residue" evidence="4">
    <location>
        <position position="160"/>
    </location>
</feature>
<comment type="caution">
    <text evidence="4">The sequence shown here is derived from an EMBL/GenBank/DDBJ whole genome shotgun (WGS) entry which is preliminary data.</text>
</comment>
<dbReference type="GO" id="GO:0006281">
    <property type="term" value="P:DNA repair"/>
    <property type="evidence" value="ECO:0007669"/>
    <property type="project" value="UniProtKB-KW"/>
</dbReference>
<dbReference type="EMBL" id="LAZR01059655">
    <property type="protein sequence ID" value="KKK67355.1"/>
    <property type="molecule type" value="Genomic_DNA"/>
</dbReference>
<keyword evidence="2" id="KW-0227">DNA damage</keyword>
<evidence type="ECO:0000256" key="1">
    <source>
        <dbReference type="ARBA" id="ARBA00006638"/>
    </source>
</evidence>
<comment type="similarity">
    <text evidence="1">Belongs to the RAD52 family.</text>
</comment>
<evidence type="ECO:0000313" key="4">
    <source>
        <dbReference type="EMBL" id="KKK67355.1"/>
    </source>
</evidence>
<keyword evidence="3" id="KW-0234">DNA repair</keyword>
<reference evidence="4" key="1">
    <citation type="journal article" date="2015" name="Nature">
        <title>Complex archaea that bridge the gap between prokaryotes and eukaryotes.</title>
        <authorList>
            <person name="Spang A."/>
            <person name="Saw J.H."/>
            <person name="Jorgensen S.L."/>
            <person name="Zaremba-Niedzwiedzka K."/>
            <person name="Martijn J."/>
            <person name="Lind A.E."/>
            <person name="van Eijk R."/>
            <person name="Schleper C."/>
            <person name="Guy L."/>
            <person name="Ettema T.J."/>
        </authorList>
    </citation>
    <scope>NUCLEOTIDE SEQUENCE</scope>
</reference>
<name>A0A0F8Y1E1_9ZZZZ</name>
<dbReference type="AlphaFoldDB" id="A0A0F8Y1E1"/>
<dbReference type="InterPro" id="IPR041247">
    <property type="entry name" value="Rad52_fam"/>
</dbReference>
<proteinExistence type="inferred from homology"/>
<evidence type="ECO:0000256" key="3">
    <source>
        <dbReference type="ARBA" id="ARBA00023204"/>
    </source>
</evidence>
<gene>
    <name evidence="4" type="ORF">LCGC14_2954890</name>
</gene>
<organism evidence="4">
    <name type="scientific">marine sediment metagenome</name>
    <dbReference type="NCBI Taxonomy" id="412755"/>
    <lineage>
        <taxon>unclassified sequences</taxon>
        <taxon>metagenomes</taxon>
        <taxon>ecological metagenomes</taxon>
    </lineage>
</organism>